<dbReference type="PANTHER" id="PTHR44227:SF3">
    <property type="entry name" value="PROTEIN O-MANNOSYL-TRANSFERASE TMTC4"/>
    <property type="match status" value="1"/>
</dbReference>
<feature type="transmembrane region" description="Helical" evidence="3">
    <location>
        <begin position="112"/>
        <end position="133"/>
    </location>
</feature>
<feature type="transmembrane region" description="Helical" evidence="3">
    <location>
        <begin position="295"/>
        <end position="312"/>
    </location>
</feature>
<dbReference type="EMBL" id="UINC01001228">
    <property type="protein sequence ID" value="SUZ74978.1"/>
    <property type="molecule type" value="Genomic_DNA"/>
</dbReference>
<dbReference type="PANTHER" id="PTHR44227">
    <property type="match status" value="1"/>
</dbReference>
<dbReference type="SMART" id="SM00028">
    <property type="entry name" value="TPR"/>
    <property type="match status" value="3"/>
</dbReference>
<keyword evidence="1" id="KW-0677">Repeat</keyword>
<feature type="transmembrane region" description="Helical" evidence="3">
    <location>
        <begin position="139"/>
        <end position="156"/>
    </location>
</feature>
<keyword evidence="3" id="KW-1133">Transmembrane helix</keyword>
<feature type="transmembrane region" description="Helical" evidence="3">
    <location>
        <begin position="206"/>
        <end position="224"/>
    </location>
</feature>
<feature type="transmembrane region" description="Helical" evidence="3">
    <location>
        <begin position="245"/>
        <end position="267"/>
    </location>
</feature>
<dbReference type="GO" id="GO:0005783">
    <property type="term" value="C:endoplasmic reticulum"/>
    <property type="evidence" value="ECO:0007669"/>
    <property type="project" value="TreeGrafter"/>
</dbReference>
<keyword evidence="2" id="KW-0802">TPR repeat</keyword>
<dbReference type="InterPro" id="IPR011990">
    <property type="entry name" value="TPR-like_helical_dom_sf"/>
</dbReference>
<reference evidence="4" key="1">
    <citation type="submission" date="2018-05" db="EMBL/GenBank/DDBJ databases">
        <authorList>
            <person name="Lanie J.A."/>
            <person name="Ng W.-L."/>
            <person name="Kazmierczak K.M."/>
            <person name="Andrzejewski T.M."/>
            <person name="Davidsen T.M."/>
            <person name="Wayne K.J."/>
            <person name="Tettelin H."/>
            <person name="Glass J.I."/>
            <person name="Rusch D."/>
            <person name="Podicherti R."/>
            <person name="Tsui H.-C.T."/>
            <person name="Winkler M.E."/>
        </authorList>
    </citation>
    <scope>NUCLEOTIDE SEQUENCE</scope>
</reference>
<gene>
    <name evidence="4" type="ORF">METZ01_LOCUS27832</name>
</gene>
<dbReference type="Gene3D" id="1.25.40.10">
    <property type="entry name" value="Tetratricopeptide repeat domain"/>
    <property type="match status" value="1"/>
</dbReference>
<dbReference type="InterPro" id="IPR019734">
    <property type="entry name" value="TPR_rpt"/>
</dbReference>
<protein>
    <submittedName>
        <fullName evidence="4">Uncharacterized protein</fullName>
    </submittedName>
</protein>
<dbReference type="PROSITE" id="PS50005">
    <property type="entry name" value="TPR"/>
    <property type="match status" value="3"/>
</dbReference>
<dbReference type="SUPFAM" id="SSF48452">
    <property type="entry name" value="TPR-like"/>
    <property type="match status" value="1"/>
</dbReference>
<evidence type="ECO:0000256" key="3">
    <source>
        <dbReference type="SAM" id="Phobius"/>
    </source>
</evidence>
<evidence type="ECO:0000256" key="2">
    <source>
        <dbReference type="ARBA" id="ARBA00022803"/>
    </source>
</evidence>
<dbReference type="Pfam" id="PF13432">
    <property type="entry name" value="TPR_16"/>
    <property type="match status" value="2"/>
</dbReference>
<sequence length="524" mass="60466">MASFAVIIAAGLLVYGNSLFFDYTYFDDRELIFNNQYFFAELSNIGALFMDDMWRSPEDTYYRPLYMLTYMLDFQFTGTNMFGYHLTSVVIHLLSSCLLLVLFRSVGFSDRLCLWGALIFAVHPIHVQGVSWIPGRNDSLLGLSVIVATLSWLWYWRAPGRTRWFIQSVAFFCAILIKEPAFVLPPLLLGLVWARNGTFVTTLRSQWPWIALGWAIPMLAWFLLRWMAFENPAPVVPRLVDNVSQVWLVLIHYFGKTVIPIALRTVADLHAPLWPGLLVLTAIGGVLALVRPARMLWLGLTWFALMVFPTLLSGHDFYLEERLYAPLVGLLLFLLHTLNSTRLHEHRVGQIVLSAWVALFAVTGLNRSQQFADRSTLWESAVAQSPRSAFAANNLGAMYFLDQEFELAREQFERTLQLNPDEPMARNNLGLVHYQLDDFETARTYYEAEIDRNPWYPDSHYNLGILWARLNQLDDAVQEWEAAVALDPDYSAPYEMLARYHRDRDPERFRHYVGELRRLGLTLE</sequence>
<feature type="transmembrane region" description="Helical" evidence="3">
    <location>
        <begin position="168"/>
        <end position="194"/>
    </location>
</feature>
<dbReference type="GO" id="GO:0000030">
    <property type="term" value="F:mannosyltransferase activity"/>
    <property type="evidence" value="ECO:0007669"/>
    <property type="project" value="TreeGrafter"/>
</dbReference>
<dbReference type="GO" id="GO:0035269">
    <property type="term" value="P:protein O-linked glycosylation via mannose"/>
    <property type="evidence" value="ECO:0007669"/>
    <property type="project" value="TreeGrafter"/>
</dbReference>
<dbReference type="InterPro" id="IPR052346">
    <property type="entry name" value="O-mannosyl-transferase_TMTC"/>
</dbReference>
<feature type="transmembrane region" description="Helical" evidence="3">
    <location>
        <begin position="82"/>
        <end position="103"/>
    </location>
</feature>
<evidence type="ECO:0000256" key="1">
    <source>
        <dbReference type="ARBA" id="ARBA00022737"/>
    </source>
</evidence>
<dbReference type="AlphaFoldDB" id="A0A381Q7M9"/>
<dbReference type="GO" id="GO:0030968">
    <property type="term" value="P:endoplasmic reticulum unfolded protein response"/>
    <property type="evidence" value="ECO:0007669"/>
    <property type="project" value="TreeGrafter"/>
</dbReference>
<name>A0A381Q7M9_9ZZZZ</name>
<keyword evidence="3" id="KW-0472">Membrane</keyword>
<feature type="transmembrane region" description="Helical" evidence="3">
    <location>
        <begin position="273"/>
        <end position="290"/>
    </location>
</feature>
<accession>A0A381Q7M9</accession>
<proteinExistence type="predicted"/>
<evidence type="ECO:0000313" key="4">
    <source>
        <dbReference type="EMBL" id="SUZ74978.1"/>
    </source>
</evidence>
<organism evidence="4">
    <name type="scientific">marine metagenome</name>
    <dbReference type="NCBI Taxonomy" id="408172"/>
    <lineage>
        <taxon>unclassified sequences</taxon>
        <taxon>metagenomes</taxon>
        <taxon>ecological metagenomes</taxon>
    </lineage>
</organism>
<keyword evidence="3" id="KW-0812">Transmembrane</keyword>